<proteinExistence type="predicted"/>
<dbReference type="EnsemblBacteria" id="CAD72472">
    <property type="protein sequence ID" value="CAD72472"/>
    <property type="gene ID" value="RB2181"/>
</dbReference>
<keyword evidence="1" id="KW-0472">Membrane</keyword>
<dbReference type="EMBL" id="BX294136">
    <property type="protein sequence ID" value="CAD72472.1"/>
    <property type="molecule type" value="Genomic_DNA"/>
</dbReference>
<dbReference type="InParanoid" id="Q7UW94"/>
<dbReference type="KEGG" id="rba:RB2181"/>
<reference evidence="2 3" key="1">
    <citation type="journal article" date="2003" name="Proc. Natl. Acad. Sci. U.S.A.">
        <title>Complete genome sequence of the marine planctomycete Pirellula sp. strain 1.</title>
        <authorList>
            <person name="Gloeckner F.O."/>
            <person name="Kube M."/>
            <person name="Bauer M."/>
            <person name="Teeling H."/>
            <person name="Lombardot T."/>
            <person name="Ludwig W."/>
            <person name="Gade D."/>
            <person name="Beck A."/>
            <person name="Borzym K."/>
            <person name="Heitmann K."/>
            <person name="Rabus R."/>
            <person name="Schlesner H."/>
            <person name="Amann R."/>
            <person name="Reinhardt R."/>
        </authorList>
    </citation>
    <scope>NUCLEOTIDE SEQUENCE [LARGE SCALE GENOMIC DNA]</scope>
    <source>
        <strain evidence="3">DSM 10527 / NCIMB 13988 / SH1</strain>
    </source>
</reference>
<gene>
    <name evidence="2" type="ordered locus">RB2181</name>
</gene>
<feature type="transmembrane region" description="Helical" evidence="1">
    <location>
        <begin position="167"/>
        <end position="188"/>
    </location>
</feature>
<evidence type="ECO:0000313" key="3">
    <source>
        <dbReference type="Proteomes" id="UP000001025"/>
    </source>
</evidence>
<accession>Q7UW94</accession>
<keyword evidence="1" id="KW-0812">Transmembrane</keyword>
<dbReference type="AlphaFoldDB" id="Q7UW94"/>
<protein>
    <submittedName>
        <fullName evidence="2">Uncharacterized protein</fullName>
    </submittedName>
</protein>
<keyword evidence="1" id="KW-1133">Transmembrane helix</keyword>
<feature type="transmembrane region" description="Helical" evidence="1">
    <location>
        <begin position="49"/>
        <end position="70"/>
    </location>
</feature>
<dbReference type="OrthoDB" id="9946776at2"/>
<feature type="transmembrane region" description="Helical" evidence="1">
    <location>
        <begin position="111"/>
        <end position="130"/>
    </location>
</feature>
<dbReference type="Proteomes" id="UP000001025">
    <property type="component" value="Chromosome"/>
</dbReference>
<organism evidence="2 3">
    <name type="scientific">Rhodopirellula baltica (strain DSM 10527 / NCIMB 13988 / SH1)</name>
    <dbReference type="NCBI Taxonomy" id="243090"/>
    <lineage>
        <taxon>Bacteria</taxon>
        <taxon>Pseudomonadati</taxon>
        <taxon>Planctomycetota</taxon>
        <taxon>Planctomycetia</taxon>
        <taxon>Pirellulales</taxon>
        <taxon>Pirellulaceae</taxon>
        <taxon>Rhodopirellula</taxon>
    </lineage>
</organism>
<keyword evidence="3" id="KW-1185">Reference proteome</keyword>
<sequence>MVNMRAFALCRPPTSSESRQSMEANAAWPTKQSHCEHGAADMKLGIRTLGLVTATLAATVAWFSGMVTIFDDTFGGEPLIGIVFAMLVVLSIPIGILLTTFSFAKDHKREHWPIAAVSSALLVMIGLASYNGAWPLAKLLTADFVRGTAFTNNPRFWWMMAREVRDAGFYLLCIAAIVAFGNLLIYAVHRFCGNIPRPSDSTQS</sequence>
<evidence type="ECO:0000256" key="1">
    <source>
        <dbReference type="SAM" id="Phobius"/>
    </source>
</evidence>
<dbReference type="HOGENOM" id="CLU_1342349_0_0_0"/>
<name>Q7UW94_RHOBA</name>
<evidence type="ECO:0000313" key="2">
    <source>
        <dbReference type="EMBL" id="CAD72472.1"/>
    </source>
</evidence>
<dbReference type="PATRIC" id="fig|243090.15.peg.998"/>
<feature type="transmembrane region" description="Helical" evidence="1">
    <location>
        <begin position="82"/>
        <end position="104"/>
    </location>
</feature>